<proteinExistence type="predicted"/>
<name>A0A914EA19_9BILA</name>
<protein>
    <submittedName>
        <fullName evidence="2">Uncharacterized protein</fullName>
    </submittedName>
</protein>
<keyword evidence="1" id="KW-1185">Reference proteome</keyword>
<evidence type="ECO:0000313" key="2">
    <source>
        <dbReference type="WBParaSite" id="ACRNAN_scaffold6712.g30264.t1"/>
    </source>
</evidence>
<reference evidence="2" key="1">
    <citation type="submission" date="2022-11" db="UniProtKB">
        <authorList>
            <consortium name="WormBaseParasite"/>
        </authorList>
    </citation>
    <scope>IDENTIFICATION</scope>
</reference>
<evidence type="ECO:0000313" key="1">
    <source>
        <dbReference type="Proteomes" id="UP000887540"/>
    </source>
</evidence>
<dbReference type="WBParaSite" id="ACRNAN_scaffold6712.g30264.t1">
    <property type="protein sequence ID" value="ACRNAN_scaffold6712.g30264.t1"/>
    <property type="gene ID" value="ACRNAN_scaffold6712.g30264"/>
</dbReference>
<dbReference type="Proteomes" id="UP000887540">
    <property type="component" value="Unplaced"/>
</dbReference>
<sequence>VVLEGTLVLFTFVNLLASSFER</sequence>
<dbReference type="AlphaFoldDB" id="A0A914EA19"/>
<organism evidence="1 2">
    <name type="scientific">Acrobeloides nanus</name>
    <dbReference type="NCBI Taxonomy" id="290746"/>
    <lineage>
        <taxon>Eukaryota</taxon>
        <taxon>Metazoa</taxon>
        <taxon>Ecdysozoa</taxon>
        <taxon>Nematoda</taxon>
        <taxon>Chromadorea</taxon>
        <taxon>Rhabditida</taxon>
        <taxon>Tylenchina</taxon>
        <taxon>Cephalobomorpha</taxon>
        <taxon>Cephaloboidea</taxon>
        <taxon>Cephalobidae</taxon>
        <taxon>Acrobeloides</taxon>
    </lineage>
</organism>
<accession>A0A914EA19</accession>